<gene>
    <name evidence="2" type="ORF">APLA_LOCUS5275</name>
</gene>
<evidence type="ECO:0000256" key="1">
    <source>
        <dbReference type="SAM" id="MobiDB-lite"/>
    </source>
</evidence>
<organism evidence="2 3">
    <name type="scientific">Arctia plantaginis</name>
    <name type="common">Wood tiger moth</name>
    <name type="synonym">Phalaena plantaginis</name>
    <dbReference type="NCBI Taxonomy" id="874455"/>
    <lineage>
        <taxon>Eukaryota</taxon>
        <taxon>Metazoa</taxon>
        <taxon>Ecdysozoa</taxon>
        <taxon>Arthropoda</taxon>
        <taxon>Hexapoda</taxon>
        <taxon>Insecta</taxon>
        <taxon>Pterygota</taxon>
        <taxon>Neoptera</taxon>
        <taxon>Endopterygota</taxon>
        <taxon>Lepidoptera</taxon>
        <taxon>Glossata</taxon>
        <taxon>Ditrysia</taxon>
        <taxon>Noctuoidea</taxon>
        <taxon>Erebidae</taxon>
        <taxon>Arctiinae</taxon>
        <taxon>Arctia</taxon>
    </lineage>
</organism>
<protein>
    <submittedName>
        <fullName evidence="2">Uncharacterized protein</fullName>
    </submittedName>
</protein>
<dbReference type="EMBL" id="CADEBC010000479">
    <property type="protein sequence ID" value="CAB3233449.1"/>
    <property type="molecule type" value="Genomic_DNA"/>
</dbReference>
<feature type="compositionally biased region" description="Polar residues" evidence="1">
    <location>
        <begin position="216"/>
        <end position="226"/>
    </location>
</feature>
<dbReference type="Gene3D" id="3.30.70.1820">
    <property type="entry name" value="L1 transposable element, RRM domain"/>
    <property type="match status" value="1"/>
</dbReference>
<accession>A0A8S0ZP57</accession>
<proteinExistence type="predicted"/>
<keyword evidence="3" id="KW-1185">Reference proteome</keyword>
<evidence type="ECO:0000313" key="2">
    <source>
        <dbReference type="EMBL" id="CAB3233449.1"/>
    </source>
</evidence>
<dbReference type="AlphaFoldDB" id="A0A8S0ZP57"/>
<name>A0A8S0ZP57_ARCPL</name>
<comment type="caution">
    <text evidence="2">The sequence shown here is derived from an EMBL/GenBank/DDBJ whole genome shotgun (WGS) entry which is preliminary data.</text>
</comment>
<feature type="region of interest" description="Disordered" evidence="1">
    <location>
        <begin position="169"/>
        <end position="226"/>
    </location>
</feature>
<evidence type="ECO:0000313" key="3">
    <source>
        <dbReference type="Proteomes" id="UP000494106"/>
    </source>
</evidence>
<dbReference type="OrthoDB" id="6059368at2759"/>
<dbReference type="Proteomes" id="UP000494106">
    <property type="component" value="Unassembled WGS sequence"/>
</dbReference>
<feature type="compositionally biased region" description="Polar residues" evidence="1">
    <location>
        <begin position="179"/>
        <end position="204"/>
    </location>
</feature>
<reference evidence="2 3" key="1">
    <citation type="submission" date="2020-04" db="EMBL/GenBank/DDBJ databases">
        <authorList>
            <person name="Wallbank WR R."/>
            <person name="Pardo Diaz C."/>
            <person name="Kozak K."/>
            <person name="Martin S."/>
            <person name="Jiggins C."/>
            <person name="Moest M."/>
            <person name="Warren A I."/>
            <person name="Byers J.R.P. K."/>
            <person name="Montejo-Kovacevich G."/>
            <person name="Yen C E."/>
        </authorList>
    </citation>
    <scope>NUCLEOTIDE SEQUENCE [LARGE SCALE GENOMIC DNA]</scope>
</reference>
<sequence>MLAAAANGSQQCTGRRRTYSISGDSTASLVGGVLAYERCSPHSGAFSDIQHEEEEKSSYELIQKLKETFSRDLNINIEEYEVNKIHRLGNKERASNKPRPVLCSFINNWKKNEIIKNKRNLKTIYINEDYPKEVLERRRELQAELVEERKKGNTAYLKYVELIVKENNTSQEKRKRETSASLSNYTNQPKKQQTVNTTKSNRSNAFDIMRSRAGSLPSTPNTKRNQ</sequence>